<feature type="domain" description="HTH gntR-type" evidence="8">
    <location>
        <begin position="12"/>
        <end position="80"/>
    </location>
</feature>
<dbReference type="SUPFAM" id="SSF46785">
    <property type="entry name" value="Winged helix' DNA-binding domain"/>
    <property type="match status" value="1"/>
</dbReference>
<evidence type="ECO:0000256" key="5">
    <source>
        <dbReference type="ARBA" id="ARBA00023015"/>
    </source>
</evidence>
<evidence type="ECO:0000256" key="4">
    <source>
        <dbReference type="ARBA" id="ARBA00022729"/>
    </source>
</evidence>
<dbReference type="InterPro" id="IPR000524">
    <property type="entry name" value="Tscrpt_reg_HTH_GntR"/>
</dbReference>
<keyword evidence="6" id="KW-0238">DNA-binding</keyword>
<dbReference type="PANTHER" id="PTHR43649">
    <property type="entry name" value="ARABINOSE-BINDING PROTEIN-RELATED"/>
    <property type="match status" value="1"/>
</dbReference>
<evidence type="ECO:0000313" key="10">
    <source>
        <dbReference type="Proteomes" id="UP001589619"/>
    </source>
</evidence>
<evidence type="ECO:0000313" key="9">
    <source>
        <dbReference type="EMBL" id="MFB9751774.1"/>
    </source>
</evidence>
<sequence length="473" mass="53108">MDTTHTTRKSFGDRLRWMIDSLRGDIRNGTYKPGDYLPSEKTLVEQFHLSNKSVRKGLDALVGEGLIVKIDRVGSRVSEDAPGSRVSIALGCTGSIERDIALSALLDDFHLLHPAIRVRTVLVRSMSDHMSTAQEYIENGMIDAFTLNNLDFQSGIENGRTHMLDPLSPDPHAYPFAQQAFMHDGTLLARPLIFSPIVLAYNRDHFLEADAPEPDGSWTWDDAVRVAAALTEPGKRHGLYFYLLSDNRWPALLLQSGMRFDEDGAGVTDPSGSRMLDCIRLCKRLVHDRSIFPSYLSENSDDVNELFMQGKVSMILTNYMTINEFKHTGLTYDISPLPYSHEPRSLMNVIGIGVSKASKQRDAASKLADYMASPRAQRLIREKTLSLPAVKQVAESPVEPDDAINRPSRYYLFREIMSSYRLHKELGLSTGAFVALRQLLKKYWSNLIEEEELCRQLALLPGQERLPAPGPGR</sequence>
<dbReference type="InterPro" id="IPR050490">
    <property type="entry name" value="Bact_solute-bd_prot1"/>
</dbReference>
<evidence type="ECO:0000256" key="2">
    <source>
        <dbReference type="ARBA" id="ARBA00008520"/>
    </source>
</evidence>
<proteinExistence type="inferred from homology"/>
<protein>
    <submittedName>
        <fullName evidence="9">Extracellular solute-binding protein</fullName>
    </submittedName>
</protein>
<dbReference type="PRINTS" id="PR00035">
    <property type="entry name" value="HTHGNTR"/>
</dbReference>
<evidence type="ECO:0000256" key="7">
    <source>
        <dbReference type="ARBA" id="ARBA00023163"/>
    </source>
</evidence>
<keyword evidence="10" id="KW-1185">Reference proteome</keyword>
<dbReference type="InterPro" id="IPR036388">
    <property type="entry name" value="WH-like_DNA-bd_sf"/>
</dbReference>
<keyword evidence="3" id="KW-0813">Transport</keyword>
<organism evidence="9 10">
    <name type="scientific">Paenibacillus hodogayensis</name>
    <dbReference type="NCBI Taxonomy" id="279208"/>
    <lineage>
        <taxon>Bacteria</taxon>
        <taxon>Bacillati</taxon>
        <taxon>Bacillota</taxon>
        <taxon>Bacilli</taxon>
        <taxon>Bacillales</taxon>
        <taxon>Paenibacillaceae</taxon>
        <taxon>Paenibacillus</taxon>
    </lineage>
</organism>
<dbReference type="Pfam" id="PF13416">
    <property type="entry name" value="SBP_bac_8"/>
    <property type="match status" value="1"/>
</dbReference>
<comment type="similarity">
    <text evidence="2">Belongs to the bacterial solute-binding protein 1 family.</text>
</comment>
<dbReference type="Proteomes" id="UP001589619">
    <property type="component" value="Unassembled WGS sequence"/>
</dbReference>
<dbReference type="PROSITE" id="PS50949">
    <property type="entry name" value="HTH_GNTR"/>
    <property type="match status" value="1"/>
</dbReference>
<dbReference type="CDD" id="cd07377">
    <property type="entry name" value="WHTH_GntR"/>
    <property type="match status" value="1"/>
</dbReference>
<dbReference type="SUPFAM" id="SSF53850">
    <property type="entry name" value="Periplasmic binding protein-like II"/>
    <property type="match status" value="1"/>
</dbReference>
<evidence type="ECO:0000256" key="6">
    <source>
        <dbReference type="ARBA" id="ARBA00023125"/>
    </source>
</evidence>
<evidence type="ECO:0000259" key="8">
    <source>
        <dbReference type="PROSITE" id="PS50949"/>
    </source>
</evidence>
<accession>A0ABV5VU03</accession>
<evidence type="ECO:0000256" key="1">
    <source>
        <dbReference type="ARBA" id="ARBA00004196"/>
    </source>
</evidence>
<dbReference type="InterPro" id="IPR006059">
    <property type="entry name" value="SBP"/>
</dbReference>
<dbReference type="Gene3D" id="3.40.190.10">
    <property type="entry name" value="Periplasmic binding protein-like II"/>
    <property type="match status" value="1"/>
</dbReference>
<dbReference type="Gene3D" id="1.10.10.10">
    <property type="entry name" value="Winged helix-like DNA-binding domain superfamily/Winged helix DNA-binding domain"/>
    <property type="match status" value="1"/>
</dbReference>
<reference evidence="9 10" key="1">
    <citation type="submission" date="2024-09" db="EMBL/GenBank/DDBJ databases">
        <authorList>
            <person name="Sun Q."/>
            <person name="Mori K."/>
        </authorList>
    </citation>
    <scope>NUCLEOTIDE SEQUENCE [LARGE SCALE GENOMIC DNA]</scope>
    <source>
        <strain evidence="9 10">JCM 12520</strain>
    </source>
</reference>
<gene>
    <name evidence="9" type="ORF">ACFFNY_09340</name>
</gene>
<name>A0ABV5VU03_9BACL</name>
<dbReference type="EMBL" id="JBHMAG010000007">
    <property type="protein sequence ID" value="MFB9751774.1"/>
    <property type="molecule type" value="Genomic_DNA"/>
</dbReference>
<dbReference type="RefSeq" id="WP_344912627.1">
    <property type="nucleotide sequence ID" value="NZ_BAAAYO010000010.1"/>
</dbReference>
<comment type="subcellular location">
    <subcellularLocation>
        <location evidence="1">Cell envelope</location>
    </subcellularLocation>
</comment>
<dbReference type="PANTHER" id="PTHR43649:SF31">
    <property type="entry name" value="SN-GLYCEROL-3-PHOSPHATE-BINDING PERIPLASMIC PROTEIN UGPB"/>
    <property type="match status" value="1"/>
</dbReference>
<comment type="caution">
    <text evidence="9">The sequence shown here is derived from an EMBL/GenBank/DDBJ whole genome shotgun (WGS) entry which is preliminary data.</text>
</comment>
<dbReference type="Pfam" id="PF00392">
    <property type="entry name" value="GntR"/>
    <property type="match status" value="1"/>
</dbReference>
<keyword evidence="4" id="KW-0732">Signal</keyword>
<dbReference type="SMART" id="SM00345">
    <property type="entry name" value="HTH_GNTR"/>
    <property type="match status" value="1"/>
</dbReference>
<keyword evidence="7" id="KW-0804">Transcription</keyword>
<evidence type="ECO:0000256" key="3">
    <source>
        <dbReference type="ARBA" id="ARBA00022448"/>
    </source>
</evidence>
<dbReference type="InterPro" id="IPR036390">
    <property type="entry name" value="WH_DNA-bd_sf"/>
</dbReference>
<keyword evidence="5" id="KW-0805">Transcription regulation</keyword>